<reference evidence="2" key="1">
    <citation type="submission" date="2017-09" db="EMBL/GenBank/DDBJ databases">
        <title>Depth-based differentiation of microbial function through sediment-hosted aquifers and enrichment of novel symbionts in the deep terrestrial subsurface.</title>
        <authorList>
            <person name="Probst A.J."/>
            <person name="Ladd B."/>
            <person name="Jarett J.K."/>
            <person name="Geller-Mcgrath D.E."/>
            <person name="Sieber C.M.K."/>
            <person name="Emerson J.B."/>
            <person name="Anantharaman K."/>
            <person name="Thomas B.C."/>
            <person name="Malmstrom R."/>
            <person name="Stieglmeier M."/>
            <person name="Klingl A."/>
            <person name="Woyke T."/>
            <person name="Ryan C.M."/>
            <person name="Banfield J.F."/>
        </authorList>
    </citation>
    <scope>NUCLEOTIDE SEQUENCE [LARGE SCALE GENOMIC DNA]</scope>
</reference>
<organism evidence="1 2">
    <name type="scientific">Candidatus Kaiserbacteria bacterium CG_4_8_14_3_um_filter_38_9</name>
    <dbReference type="NCBI Taxonomy" id="1974599"/>
    <lineage>
        <taxon>Bacteria</taxon>
        <taxon>Candidatus Kaiseribacteriota</taxon>
    </lineage>
</organism>
<proteinExistence type="predicted"/>
<dbReference type="AlphaFoldDB" id="A0A2M7INH6"/>
<comment type="caution">
    <text evidence="1">The sequence shown here is derived from an EMBL/GenBank/DDBJ whole genome shotgun (WGS) entry which is preliminary data.</text>
</comment>
<accession>A0A2M7INH6</accession>
<name>A0A2M7INH6_9BACT</name>
<sequence>MIRTRDFLLFLISVAFLIVVIGVEFIKDTKEVYLNNNHKSFTFSTADTNNPVTFTATVTTAPDTRAEKLVALRQALTEQDLIISKPEPEEPTTTDKIAIKKDEVIMPINSIQLCKNYHPAFIPWTTAKILSEEREGVRVFYSLPMVNAVGTSTQFELETVHAVLPIREIPSNKPLCISGDVIGIAKDGSLIKNNEQKIYSVFGETTIIGYALDGFPIYGLSQNHQTDVCGGIMIDGSYRYYLNKDREGILGCFSGIPATL</sequence>
<evidence type="ECO:0000313" key="2">
    <source>
        <dbReference type="Proteomes" id="UP000230837"/>
    </source>
</evidence>
<evidence type="ECO:0000313" key="1">
    <source>
        <dbReference type="EMBL" id="PIW96893.1"/>
    </source>
</evidence>
<dbReference type="EMBL" id="PFHR01000135">
    <property type="protein sequence ID" value="PIW96893.1"/>
    <property type="molecule type" value="Genomic_DNA"/>
</dbReference>
<gene>
    <name evidence="1" type="ORF">COZ82_02525</name>
</gene>
<protein>
    <submittedName>
        <fullName evidence="1">Uncharacterized protein</fullName>
    </submittedName>
</protein>
<dbReference type="Proteomes" id="UP000230837">
    <property type="component" value="Unassembled WGS sequence"/>
</dbReference>